<name>A0A9P8KTD1_9HYPO</name>
<evidence type="ECO:0000313" key="2">
    <source>
        <dbReference type="EMBL" id="KAH0533242.1"/>
    </source>
</evidence>
<protein>
    <submittedName>
        <fullName evidence="2">Uncharacterized protein</fullName>
    </submittedName>
</protein>
<comment type="caution">
    <text evidence="2">The sequence shown here is derived from an EMBL/GenBank/DDBJ whole genome shotgun (WGS) entry which is preliminary data.</text>
</comment>
<feature type="region of interest" description="Disordered" evidence="1">
    <location>
        <begin position="1"/>
        <end position="89"/>
    </location>
</feature>
<dbReference type="AlphaFoldDB" id="A0A9P8KTD1"/>
<proteinExistence type="predicted"/>
<feature type="compositionally biased region" description="Pro residues" evidence="1">
    <location>
        <begin position="114"/>
        <end position="126"/>
    </location>
</feature>
<gene>
    <name evidence="2" type="ORF">TsFJ059_001833</name>
</gene>
<feature type="compositionally biased region" description="Low complexity" evidence="1">
    <location>
        <begin position="8"/>
        <end position="19"/>
    </location>
</feature>
<evidence type="ECO:0000313" key="3">
    <source>
        <dbReference type="Proteomes" id="UP000826573"/>
    </source>
</evidence>
<reference evidence="2 3" key="1">
    <citation type="submission" date="2021-08" db="EMBL/GenBank/DDBJ databases">
        <title>The highly contiguous genome resource for Trichoderma semiorbis FJ059, a fungal antagonistic to plant pathogens.</title>
        <authorList>
            <person name="Liu T."/>
        </authorList>
    </citation>
    <scope>NUCLEOTIDE SEQUENCE [LARGE SCALE GENOMIC DNA]</scope>
    <source>
        <strain evidence="2 3">FJ059</strain>
    </source>
</reference>
<evidence type="ECO:0000256" key="1">
    <source>
        <dbReference type="SAM" id="MobiDB-lite"/>
    </source>
</evidence>
<feature type="compositionally biased region" description="Polar residues" evidence="1">
    <location>
        <begin position="20"/>
        <end position="36"/>
    </location>
</feature>
<keyword evidence="3" id="KW-1185">Reference proteome</keyword>
<organism evidence="2 3">
    <name type="scientific">Trichoderma semiorbis</name>
    <dbReference type="NCBI Taxonomy" id="1491008"/>
    <lineage>
        <taxon>Eukaryota</taxon>
        <taxon>Fungi</taxon>
        <taxon>Dikarya</taxon>
        <taxon>Ascomycota</taxon>
        <taxon>Pezizomycotina</taxon>
        <taxon>Sordariomycetes</taxon>
        <taxon>Hypocreomycetidae</taxon>
        <taxon>Hypocreales</taxon>
        <taxon>Hypocreaceae</taxon>
        <taxon>Trichoderma</taxon>
    </lineage>
</organism>
<accession>A0A9P8KTD1</accession>
<dbReference type="EMBL" id="JAIMJC010000001">
    <property type="protein sequence ID" value="KAH0533242.1"/>
    <property type="molecule type" value="Genomic_DNA"/>
</dbReference>
<dbReference type="Proteomes" id="UP000826573">
    <property type="component" value="Unassembled WGS sequence"/>
</dbReference>
<sequence length="140" mass="13815">MSTTKRPQALAGLAQSASSTPCGSNEMDASSRTRAQSGAAPDTSMRPNGSPLPPGGPASSIVPASTPAVAPSMSVQPTAAGLASPSARSLPLPCSLALLLCSSHRSVSVSASWPPRPITTNPPPSANGPGSSSSVMRRVA</sequence>
<feature type="region of interest" description="Disordered" evidence="1">
    <location>
        <begin position="109"/>
        <end position="140"/>
    </location>
</feature>